<comment type="caution">
    <text evidence="1">The sequence shown here is derived from an EMBL/GenBank/DDBJ whole genome shotgun (WGS) entry which is preliminary data.</text>
</comment>
<dbReference type="EMBL" id="JACIGE010000010">
    <property type="protein sequence ID" value="MBB4248319.1"/>
    <property type="molecule type" value="Genomic_DNA"/>
</dbReference>
<dbReference type="OrthoDB" id="9096701at2"/>
<reference evidence="1 2" key="1">
    <citation type="submission" date="2020-08" db="EMBL/GenBank/DDBJ databases">
        <title>Genome sequencing of Purple Non-Sulfur Bacteria from various extreme environments.</title>
        <authorList>
            <person name="Mayer M."/>
        </authorList>
    </citation>
    <scope>NUCLEOTIDE SEQUENCE [LARGE SCALE GENOMIC DNA]</scope>
    <source>
        <strain evidence="1 2">2761</strain>
    </source>
</reference>
<evidence type="ECO:0000313" key="1">
    <source>
        <dbReference type="EMBL" id="MBB4248319.1"/>
    </source>
</evidence>
<keyword evidence="2" id="KW-1185">Reference proteome</keyword>
<dbReference type="InterPro" id="IPR034756">
    <property type="entry name" value="T2SSM_b"/>
</dbReference>
<name>A0A840GJH3_RHOTE</name>
<protein>
    <submittedName>
        <fullName evidence="1">Type II secretory pathway component PulM</fullName>
    </submittedName>
</protein>
<sequence>MSRPPARPRVPLAAQLRYLLRRAGWPALAGLALFAGALAMHYAYVEPAEQQIGELRAKIAKARSLPPVVNTTATDADSVLAALPARDTLEHALGVIHQAAAADGLSTAVAEYRARQEGEFTRYEIALPVKAAWTPLRHWLAAVVDTQPALAVDELSLHRDNAEGEPLAGRVQLTLYLRSAATSGQSGESTLPERSELAASAVDAPQLFAARSWQPPPPPPPPIPAPTAPPLPFKFAGRLMEEDGLKIFLNQSNKTILVKQGDHLGNYDIERIDKSSAVFVYRPLQEKQTMIFGGDD</sequence>
<dbReference type="AlphaFoldDB" id="A0A840GJH3"/>
<dbReference type="Proteomes" id="UP000587070">
    <property type="component" value="Unassembled WGS sequence"/>
</dbReference>
<organism evidence="1 2">
    <name type="scientific">Rhodocyclus tenuis</name>
    <name type="common">Rhodospirillum tenue</name>
    <dbReference type="NCBI Taxonomy" id="1066"/>
    <lineage>
        <taxon>Bacteria</taxon>
        <taxon>Pseudomonadati</taxon>
        <taxon>Pseudomonadota</taxon>
        <taxon>Betaproteobacteria</taxon>
        <taxon>Rhodocyclales</taxon>
        <taxon>Rhodocyclaceae</taxon>
        <taxon>Rhodocyclus</taxon>
    </lineage>
</organism>
<evidence type="ECO:0000313" key="2">
    <source>
        <dbReference type="Proteomes" id="UP000587070"/>
    </source>
</evidence>
<dbReference type="Pfam" id="PF10741">
    <property type="entry name" value="T2SSM_b"/>
    <property type="match status" value="1"/>
</dbReference>
<dbReference type="RefSeq" id="WP_153117430.1">
    <property type="nucleotide sequence ID" value="NZ_JACIGE010000010.1"/>
</dbReference>
<proteinExistence type="predicted"/>
<accession>A0A840GJH3</accession>
<gene>
    <name evidence="1" type="ORF">GGD90_002711</name>
</gene>